<proteinExistence type="inferred from homology"/>
<evidence type="ECO:0000313" key="8">
    <source>
        <dbReference type="EMBL" id="CAH0389097.1"/>
    </source>
</evidence>
<dbReference type="PROSITE" id="PS50082">
    <property type="entry name" value="WD_REPEATS_2"/>
    <property type="match status" value="1"/>
</dbReference>
<feature type="region of interest" description="Disordered" evidence="6">
    <location>
        <begin position="716"/>
        <end position="754"/>
    </location>
</feature>
<feature type="compositionally biased region" description="Polar residues" evidence="6">
    <location>
        <begin position="716"/>
        <end position="729"/>
    </location>
</feature>
<dbReference type="Gene3D" id="2.130.10.10">
    <property type="entry name" value="YVTN repeat-like/Quinoprotein amine dehydrogenase"/>
    <property type="match status" value="2"/>
</dbReference>
<dbReference type="PRINTS" id="PR01547">
    <property type="entry name" value="YEAST176DUF"/>
</dbReference>
<organism evidence="8 9">
    <name type="scientific">Bemisia tabaci</name>
    <name type="common">Sweetpotato whitefly</name>
    <name type="synonym">Aleurodes tabaci</name>
    <dbReference type="NCBI Taxonomy" id="7038"/>
    <lineage>
        <taxon>Eukaryota</taxon>
        <taxon>Metazoa</taxon>
        <taxon>Ecdysozoa</taxon>
        <taxon>Arthropoda</taxon>
        <taxon>Hexapoda</taxon>
        <taxon>Insecta</taxon>
        <taxon>Pterygota</taxon>
        <taxon>Neoptera</taxon>
        <taxon>Paraneoptera</taxon>
        <taxon>Hemiptera</taxon>
        <taxon>Sternorrhyncha</taxon>
        <taxon>Aleyrodoidea</taxon>
        <taxon>Aleyrodidae</taxon>
        <taxon>Aleyrodinae</taxon>
        <taxon>Bemisia</taxon>
    </lineage>
</organism>
<dbReference type="Pfam" id="PF00400">
    <property type="entry name" value="WD40"/>
    <property type="match status" value="2"/>
</dbReference>
<feature type="region of interest" description="Disordered" evidence="6">
    <location>
        <begin position="843"/>
        <end position="867"/>
    </location>
</feature>
<dbReference type="GO" id="GO:0031931">
    <property type="term" value="C:TORC1 complex"/>
    <property type="evidence" value="ECO:0007669"/>
    <property type="project" value="InterPro"/>
</dbReference>
<gene>
    <name evidence="8" type="ORF">BEMITA_LOCUS7962</name>
</gene>
<evidence type="ECO:0000256" key="5">
    <source>
        <dbReference type="SAM" id="Coils"/>
    </source>
</evidence>
<dbReference type="InterPro" id="IPR015943">
    <property type="entry name" value="WD40/YVTN_repeat-like_dom_sf"/>
</dbReference>
<dbReference type="PANTHER" id="PTHR12848:SF16">
    <property type="entry name" value="REGULATORY-ASSOCIATED PROTEIN OF MTOR"/>
    <property type="match status" value="1"/>
</dbReference>
<dbReference type="InterPro" id="IPR004083">
    <property type="entry name" value="Raptor"/>
</dbReference>
<evidence type="ECO:0000256" key="1">
    <source>
        <dbReference type="ARBA" id="ARBA00009257"/>
    </source>
</evidence>
<feature type="compositionally biased region" description="Polar residues" evidence="6">
    <location>
        <begin position="853"/>
        <end position="867"/>
    </location>
</feature>
<evidence type="ECO:0000256" key="2">
    <source>
        <dbReference type="ARBA" id="ARBA00022574"/>
    </source>
</evidence>
<name>A0A9P0ADP9_BEMTA</name>
<reference evidence="8" key="1">
    <citation type="submission" date="2021-12" db="EMBL/GenBank/DDBJ databases">
        <authorList>
            <person name="King R."/>
        </authorList>
    </citation>
    <scope>NUCLEOTIDE SEQUENCE</scope>
</reference>
<sequence>MSLITVDKKLNILYLDDDEEADDWKLPLAFVKKRHTEPIEGAKIFPQSWRMKERMKTVSVALVLCLNVGVDPPDIVKTQPCARLECWIDPLSMRPQIALETIGTNLQKQYERWQPRARYRQSLDPTVEEVKKLCTSLRRSAKDERVLFHYNGHGVPKPTANGEIWVFNRQYTQYIPLSVYDLQAWMGAPSIYVYDCSNAGIIVDHFKQFAEQHEKEYEQATAQNNRVSISPPSFKNCIQLAACSADQILPMNPDLPADIFTSCLTTPIKIALRWFVLQNTSKLVPKVLLESIDKIPGQINDRRTMLGELNWIFTAITDTIAWNMLPRDLFQTLFRQDLLVASLFRNFLLAERIMRSYDCSPVSSPKLPPTYQHPMWLAWDLALDLCMAQLPAVLESEEAFKHSPFFEEQLTAFQVWLELGSEERSPPEQLPIVLQVLLSQVHRLRALELLGRFLDLGPWAVNLALSVGIFPYVLKLLQSSAKELRPLLVFIWAKILAVDESCKVDLVRDNGHKYFISVLQDPAIPSEHRTLAVFVLATMVNSYEQGQEVAMQGNLVSICLEQLTDINPLLRQWLAICLGRLWNNYDKARWCGVRDSAHEKLYILLKDDVPEVRVAAVFALGTFISCSTEHSEHATNIDQSVAMMLANTALHDMCPLVRKELVAALQSVVFAFENSFLSVALYELRGGPNFILPGDSPSSTLKRYLSKDRLKALTQNSTLLPSPPTSEISPHQGDKLKRVSSSSSISSMGHTNPSNSSLILTSLPSFSFGSVYMKLWQVLAALDSDPHPRVAKMSRIVTDYIRDQVCTWPSSRHGDAFWRGSMPGQLNARDSLMPKEIGETKVAGSVSLPPSPSNRSYLSNDSPPSGNLVNSVTELHRISPRSAHSVSFRPRKSNTWNVDTISEDTAVDDRSSETGKKKLITTKFVDWCCKHFSQPIMKTVDEIDVESSSYFEREWRYQRNENLREEAKEEQERAPQCRLEHQIFAARTTCKPSAILFHPYDSYLVVASKDGFTMWDYSPNQNCKVTQWRAEKSILSRNLPDITSLDLVNSHDNPLLLVGSSDGAVRLWNHYAAFQGTGQREPKLLSAWQAMPDLQPHKLSNSSASNNTGSGLVTCWDQLTQSLLVGGDSRYIRIWDADKELKTVDIPTGADSSLTSLSLGSKGSNIVIAGCGDGSVRLFDRRLAPQDARVRTYREHTGWVLTAQLRKDGKGGLISGCVAGDVRLYDIRLNSSVKTINTSHGMTAMSVHQGAKLFACASVSQFLSTYNMEGSLVYSFKTGAHDWFMGHVVMTPFFSPASCVAFHPHRVLLASGSVDTNVAIYSTDPKR</sequence>
<evidence type="ECO:0000259" key="7">
    <source>
        <dbReference type="SMART" id="SM01302"/>
    </source>
</evidence>
<dbReference type="GO" id="GO:0030307">
    <property type="term" value="P:positive regulation of cell growth"/>
    <property type="evidence" value="ECO:0007669"/>
    <property type="project" value="TreeGrafter"/>
</dbReference>
<keyword evidence="3" id="KW-0677">Repeat</keyword>
<feature type="domain" description="Raptor N-terminal CASPase-like" evidence="7">
    <location>
        <begin position="54"/>
        <end position="207"/>
    </location>
</feature>
<dbReference type="Pfam" id="PF02985">
    <property type="entry name" value="HEAT"/>
    <property type="match status" value="1"/>
</dbReference>
<feature type="coiled-coil region" evidence="5">
    <location>
        <begin position="203"/>
        <end position="230"/>
    </location>
</feature>
<dbReference type="KEGG" id="btab:109037964"/>
<dbReference type="SMART" id="SM01302">
    <property type="entry name" value="Raptor_N"/>
    <property type="match status" value="1"/>
</dbReference>
<dbReference type="EMBL" id="OU963865">
    <property type="protein sequence ID" value="CAH0389097.1"/>
    <property type="molecule type" value="Genomic_DNA"/>
</dbReference>
<dbReference type="SUPFAM" id="SSF48371">
    <property type="entry name" value="ARM repeat"/>
    <property type="match status" value="1"/>
</dbReference>
<dbReference type="InterPro" id="IPR001680">
    <property type="entry name" value="WD40_rpt"/>
</dbReference>
<accession>A0A9P0ADP9</accession>
<keyword evidence="2 4" id="KW-0853">WD repeat</keyword>
<dbReference type="FunFam" id="1.25.10.10:FF:000276">
    <property type="entry name" value="Regulatory-associated protein of mTOR isoform 1"/>
    <property type="match status" value="1"/>
</dbReference>
<feature type="repeat" description="WD" evidence="4">
    <location>
        <begin position="1050"/>
        <end position="1069"/>
    </location>
</feature>
<dbReference type="InterPro" id="IPR029347">
    <property type="entry name" value="Raptor_N"/>
</dbReference>
<evidence type="ECO:0000256" key="6">
    <source>
        <dbReference type="SAM" id="MobiDB-lite"/>
    </source>
</evidence>
<dbReference type="GO" id="GO:0009267">
    <property type="term" value="P:cellular response to starvation"/>
    <property type="evidence" value="ECO:0007669"/>
    <property type="project" value="TreeGrafter"/>
</dbReference>
<dbReference type="Proteomes" id="UP001152759">
    <property type="component" value="Chromosome 4"/>
</dbReference>
<keyword evidence="9" id="KW-1185">Reference proteome</keyword>
<dbReference type="SMART" id="SM00320">
    <property type="entry name" value="WD40"/>
    <property type="match status" value="7"/>
</dbReference>
<dbReference type="InterPro" id="IPR036322">
    <property type="entry name" value="WD40_repeat_dom_sf"/>
</dbReference>
<dbReference type="InterPro" id="IPR016024">
    <property type="entry name" value="ARM-type_fold"/>
</dbReference>
<dbReference type="SUPFAM" id="SSF50978">
    <property type="entry name" value="WD40 repeat-like"/>
    <property type="match status" value="1"/>
</dbReference>
<dbReference type="Pfam" id="PF14538">
    <property type="entry name" value="Raptor_N"/>
    <property type="match status" value="1"/>
</dbReference>
<evidence type="ECO:0000313" key="9">
    <source>
        <dbReference type="Proteomes" id="UP001152759"/>
    </source>
</evidence>
<dbReference type="InterPro" id="IPR011989">
    <property type="entry name" value="ARM-like"/>
</dbReference>
<dbReference type="GO" id="GO:0038202">
    <property type="term" value="P:TORC1 signaling"/>
    <property type="evidence" value="ECO:0007669"/>
    <property type="project" value="TreeGrafter"/>
</dbReference>
<protein>
    <recommendedName>
        <fullName evidence="7">Raptor N-terminal CASPase-like domain-containing protein</fullName>
    </recommendedName>
</protein>
<dbReference type="GO" id="GO:0005737">
    <property type="term" value="C:cytoplasm"/>
    <property type="evidence" value="ECO:0007669"/>
    <property type="project" value="TreeGrafter"/>
</dbReference>
<comment type="similarity">
    <text evidence="1">Belongs to the WD repeat RAPTOR family.</text>
</comment>
<evidence type="ECO:0000256" key="4">
    <source>
        <dbReference type="PROSITE-ProRule" id="PRU00221"/>
    </source>
</evidence>
<dbReference type="GO" id="GO:0071230">
    <property type="term" value="P:cellular response to amino acid stimulus"/>
    <property type="evidence" value="ECO:0007669"/>
    <property type="project" value="TreeGrafter"/>
</dbReference>
<dbReference type="InterPro" id="IPR000357">
    <property type="entry name" value="HEAT"/>
</dbReference>
<dbReference type="PANTHER" id="PTHR12848">
    <property type="entry name" value="REGULATORY-ASSOCIATED PROTEIN OF MTOR"/>
    <property type="match status" value="1"/>
</dbReference>
<dbReference type="GO" id="GO:0010506">
    <property type="term" value="P:regulation of autophagy"/>
    <property type="evidence" value="ECO:0007669"/>
    <property type="project" value="TreeGrafter"/>
</dbReference>
<dbReference type="Gene3D" id="1.25.10.10">
    <property type="entry name" value="Leucine-rich Repeat Variant"/>
    <property type="match status" value="1"/>
</dbReference>
<keyword evidence="5" id="KW-0175">Coiled coil</keyword>
<dbReference type="GO" id="GO:0030674">
    <property type="term" value="F:protein-macromolecule adaptor activity"/>
    <property type="evidence" value="ECO:0007669"/>
    <property type="project" value="TreeGrafter"/>
</dbReference>
<evidence type="ECO:0000256" key="3">
    <source>
        <dbReference type="ARBA" id="ARBA00022737"/>
    </source>
</evidence>